<dbReference type="Proteomes" id="UP000199408">
    <property type="component" value="Unassembled WGS sequence"/>
</dbReference>
<dbReference type="SUPFAM" id="SSF48264">
    <property type="entry name" value="Cytochrome P450"/>
    <property type="match status" value="1"/>
</dbReference>
<dbReference type="CDD" id="cd11036">
    <property type="entry name" value="AknT-like"/>
    <property type="match status" value="1"/>
</dbReference>
<reference evidence="3" key="1">
    <citation type="submission" date="2016-06" db="EMBL/GenBank/DDBJ databases">
        <authorList>
            <person name="Varghese N."/>
        </authorList>
    </citation>
    <scope>NUCLEOTIDE SEQUENCE [LARGE SCALE GENOMIC DNA]</scope>
    <source>
        <strain evidence="3">DSM 43171</strain>
    </source>
</reference>
<dbReference type="PRINTS" id="PR00359">
    <property type="entry name" value="BP450"/>
</dbReference>
<gene>
    <name evidence="2" type="ORF">GA0070560_11272</name>
</gene>
<dbReference type="EMBL" id="FMDN01000012">
    <property type="protein sequence ID" value="SCG58546.1"/>
    <property type="molecule type" value="Genomic_DNA"/>
</dbReference>
<keyword evidence="3" id="KW-1185">Reference proteome</keyword>
<dbReference type="AlphaFoldDB" id="A0A1C5IL90"/>
<dbReference type="PANTHER" id="PTHR46696">
    <property type="entry name" value="P450, PUTATIVE (EUROFUNG)-RELATED"/>
    <property type="match status" value="1"/>
</dbReference>
<dbReference type="NCBIfam" id="TIGR04515">
    <property type="entry name" value="P450_rel_GT_act"/>
    <property type="match status" value="1"/>
</dbReference>
<dbReference type="RefSeq" id="WP_281184467.1">
    <property type="nucleotide sequence ID" value="NZ_FMDN01000012.1"/>
</dbReference>
<evidence type="ECO:0000313" key="3">
    <source>
        <dbReference type="Proteomes" id="UP000199408"/>
    </source>
</evidence>
<dbReference type="InterPro" id="IPR036396">
    <property type="entry name" value="Cyt_P450_sf"/>
</dbReference>
<evidence type="ECO:0000256" key="1">
    <source>
        <dbReference type="ARBA" id="ARBA00010617"/>
    </source>
</evidence>
<dbReference type="GO" id="GO:0008395">
    <property type="term" value="F:steroid hydroxylase activity"/>
    <property type="evidence" value="ECO:0007669"/>
    <property type="project" value="TreeGrafter"/>
</dbReference>
<dbReference type="Pfam" id="PF00067">
    <property type="entry name" value="p450"/>
    <property type="match status" value="1"/>
</dbReference>
<dbReference type="Gene3D" id="1.10.630.10">
    <property type="entry name" value="Cytochrome P450"/>
    <property type="match status" value="1"/>
</dbReference>
<dbReference type="GO" id="GO:0006707">
    <property type="term" value="P:cholesterol catabolic process"/>
    <property type="evidence" value="ECO:0007669"/>
    <property type="project" value="TreeGrafter"/>
</dbReference>
<organism evidence="2 3">
    <name type="scientific">Micromonospora halophytica</name>
    <dbReference type="NCBI Taxonomy" id="47864"/>
    <lineage>
        <taxon>Bacteria</taxon>
        <taxon>Bacillati</taxon>
        <taxon>Actinomycetota</taxon>
        <taxon>Actinomycetes</taxon>
        <taxon>Micromonosporales</taxon>
        <taxon>Micromonosporaceae</taxon>
        <taxon>Micromonospora</taxon>
    </lineage>
</organism>
<proteinExistence type="inferred from homology"/>
<comment type="similarity">
    <text evidence="1">Belongs to the cytochrome P450 family.</text>
</comment>
<dbReference type="GO" id="GO:0020037">
    <property type="term" value="F:heme binding"/>
    <property type="evidence" value="ECO:0007669"/>
    <property type="project" value="InterPro"/>
</dbReference>
<protein>
    <submittedName>
        <fullName evidence="2">p450-derived glycosyltranferase activator</fullName>
    </submittedName>
</protein>
<dbReference type="InterPro" id="IPR001128">
    <property type="entry name" value="Cyt_P450"/>
</dbReference>
<dbReference type="InterPro" id="IPR002397">
    <property type="entry name" value="Cyt_P450_B"/>
</dbReference>
<dbReference type="InterPro" id="IPR030958">
    <property type="entry name" value="P450-rel_GT_act"/>
</dbReference>
<dbReference type="PANTHER" id="PTHR46696:SF4">
    <property type="entry name" value="BIOTIN BIOSYNTHESIS CYTOCHROME P450"/>
    <property type="match status" value="1"/>
</dbReference>
<accession>A0A1C5IL90</accession>
<evidence type="ECO:0000313" key="2">
    <source>
        <dbReference type="EMBL" id="SCG58546.1"/>
    </source>
</evidence>
<dbReference type="GO" id="GO:0005506">
    <property type="term" value="F:iron ion binding"/>
    <property type="evidence" value="ECO:0007669"/>
    <property type="project" value="InterPro"/>
</dbReference>
<dbReference type="STRING" id="47864.GA0070560_11272"/>
<dbReference type="GO" id="GO:0036199">
    <property type="term" value="F:cholest-4-en-3-one 26-monooxygenase activity"/>
    <property type="evidence" value="ECO:0007669"/>
    <property type="project" value="TreeGrafter"/>
</dbReference>
<name>A0A1C5IL90_9ACTN</name>
<sequence length="384" mass="41836">MLTQTDSELGRSLMTERGMQWLYAHGSDPHSVLLRAEDENRGALLERLHELGPLQRSRNGAWVTGDFLLGHEILHDRRITPGTPDDAADGHELRRRVALLGLPEEARERPWTGSERCPDGGAVEHACADGLERIGDEFDLVTDLLRPVMIAIVGDLHRVPEADRAAFSRFCTAAAPVLDARLAPPRLARARAVIDAVDGLESLLRKLPGADDDHIAATTVSCLVGVEVAVDLVANAVQALLDHPVAWRTLGEDPAFAGRVVEETLRHDPPIRLESRIARTDLELAGQPIDAGTEVVVNVEAANRDPRRGADLDRFDPFRTPPAAHLSLTGAPYLDAVAPLARTSAAAMLRVLAIRCPRIRRRGPVVRRLRAPVTHAITRLPVTA</sequence>